<keyword evidence="3" id="KW-1185">Reference proteome</keyword>
<dbReference type="PIRSF" id="PIRSF016642">
    <property type="entry name" value="UCP016642"/>
    <property type="match status" value="1"/>
</dbReference>
<dbReference type="Proteomes" id="UP000245119">
    <property type="component" value="Linkage Group LG3"/>
</dbReference>
<dbReference type="InterPro" id="IPR015834">
    <property type="entry name" value="UCP016642"/>
</dbReference>
<name>A0A2T7PKD3_POMCA</name>
<evidence type="ECO:0000313" key="3">
    <source>
        <dbReference type="Proteomes" id="UP000245119"/>
    </source>
</evidence>
<dbReference type="InterPro" id="IPR029062">
    <property type="entry name" value="Class_I_gatase-like"/>
</dbReference>
<evidence type="ECO:0000259" key="1">
    <source>
        <dbReference type="Pfam" id="PF09825"/>
    </source>
</evidence>
<dbReference type="AlphaFoldDB" id="A0A2T7PKD3"/>
<dbReference type="Pfam" id="PF09825">
    <property type="entry name" value="BPL_N"/>
    <property type="match status" value="1"/>
</dbReference>
<dbReference type="EMBL" id="PZQS01000003">
    <property type="protein sequence ID" value="PVD33891.1"/>
    <property type="molecule type" value="Genomic_DNA"/>
</dbReference>
<organism evidence="2 3">
    <name type="scientific">Pomacea canaliculata</name>
    <name type="common">Golden apple snail</name>
    <dbReference type="NCBI Taxonomy" id="400727"/>
    <lineage>
        <taxon>Eukaryota</taxon>
        <taxon>Metazoa</taxon>
        <taxon>Spiralia</taxon>
        <taxon>Lophotrochozoa</taxon>
        <taxon>Mollusca</taxon>
        <taxon>Gastropoda</taxon>
        <taxon>Caenogastropoda</taxon>
        <taxon>Architaenioglossa</taxon>
        <taxon>Ampullarioidea</taxon>
        <taxon>Ampullariidae</taxon>
        <taxon>Pomacea</taxon>
    </lineage>
</organism>
<dbReference type="OMA" id="EGVSPYY"/>
<protein>
    <recommendedName>
        <fullName evidence="1">Biotin-protein ligase N-terminal domain-containing protein</fullName>
    </recommendedName>
</protein>
<accession>A0A2T7PKD3</accession>
<evidence type="ECO:0000313" key="2">
    <source>
        <dbReference type="EMBL" id="PVD33891.1"/>
    </source>
</evidence>
<feature type="domain" description="Biotin-protein ligase N-terminal" evidence="1">
    <location>
        <begin position="5"/>
        <end position="260"/>
    </location>
</feature>
<proteinExistence type="predicted"/>
<dbReference type="OrthoDB" id="10250105at2759"/>
<dbReference type="STRING" id="400727.A0A2T7PKD3"/>
<comment type="caution">
    <text evidence="2">The sequence shown here is derived from an EMBL/GenBank/DDBJ whole genome shotgun (WGS) entry which is preliminary data.</text>
</comment>
<gene>
    <name evidence="2" type="ORF">C0Q70_05153</name>
</gene>
<reference evidence="2 3" key="1">
    <citation type="submission" date="2018-04" db="EMBL/GenBank/DDBJ databases">
        <title>The genome of golden apple snail Pomacea canaliculata provides insight into stress tolerance and invasive adaptation.</title>
        <authorList>
            <person name="Liu C."/>
            <person name="Liu B."/>
            <person name="Ren Y."/>
            <person name="Zhang Y."/>
            <person name="Wang H."/>
            <person name="Li S."/>
            <person name="Jiang F."/>
            <person name="Yin L."/>
            <person name="Zhang G."/>
            <person name="Qian W."/>
            <person name="Fan W."/>
        </authorList>
    </citation>
    <scope>NUCLEOTIDE SEQUENCE [LARGE SCALE GENOMIC DNA]</scope>
    <source>
        <strain evidence="2">SZHN2017</strain>
        <tissue evidence="2">Muscle</tissue>
    </source>
</reference>
<dbReference type="InterPro" id="IPR019197">
    <property type="entry name" value="Biotin-prot_ligase_N"/>
</dbReference>
<sequence length="264" mass="28646">MVGRVVVYNGEGACEKSFNLLKKSLENCLCPEAHPVSCITPEDIKKGGLSHDCAAVVFGGGYDKGFIHALGSEGIQEIRSFVLGGGKYFGFCAGGYFGCDYIEFDKGGPLEVCGKRDLCFYPGKCIGPVVPHFEYDTHRGADAVPIRVHDIPQLTSGFTCKLYVNGGGKFMPYHDSSGCKIDIIASYCNLPNQPAAIIKSEIGAKGGRAILTGCHPEFCAFELDSSDSYLQRILDDLKQNETSRKLVFRVLLKLASLKLRSSHL</sequence>
<dbReference type="SUPFAM" id="SSF52317">
    <property type="entry name" value="Class I glutamine amidotransferase-like"/>
    <property type="match status" value="1"/>
</dbReference>